<reference evidence="19" key="1">
    <citation type="submission" date="2020-08" db="EMBL/GenBank/DDBJ databases">
        <title>Genome public.</title>
        <authorList>
            <person name="Liu C."/>
            <person name="Sun Q."/>
        </authorList>
    </citation>
    <scope>NUCLEOTIDE SEQUENCE</scope>
    <source>
        <strain evidence="19">BX7</strain>
    </source>
</reference>
<dbReference type="FunFam" id="3.40.630.10:FF:000018">
    <property type="entry name" value="Aminoacyl-histidine dipeptidase PepD"/>
    <property type="match status" value="1"/>
</dbReference>
<dbReference type="GO" id="GO:0005829">
    <property type="term" value="C:cytosol"/>
    <property type="evidence" value="ECO:0007669"/>
    <property type="project" value="TreeGrafter"/>
</dbReference>
<sequence length="477" mass="51099">MRQNVLNYFKELSAVPRSSGEEKAISEYLMNFARTRGLEAVCDEAYNVVIRKPASPGYENGPVVMLQGHSDMVCEQNKGTDHDFHNCGLDLIEQDGFLRARGTTLGADNGVGVAMMLAILDDGEAAHPPLECVITSAEEIGLIGAAAMDKSALRAQIMINLDSEQEGIATVSCAGGMRVDVTREAASEEVLGLSALRLAVRGLSGGHSGTEIDRGRGNANKLMGRLLCQVQQLCPVRIASLSGGNKDNAIPRECDCVVLLPQENSAAAAELLRRTADKISRELAAADPGFRFECEPVAAPRQALSQAVSHDAIEFLFLAPDGPLHRDHSAGGFVVSSVNLGVVSLTEGTLSFRFSPRSSVESLQRETEQILTHLAGLLGFEAQTCSEYPGWAYEPKSRIRELFAETYRELTGGTLRTEAIHAGLECGLFKAAMPGLDPIAIGPNISGAHTPQETLDIASAERTYELVRAVLAKLRQA</sequence>
<gene>
    <name evidence="19" type="ORF">H8695_09955</name>
</gene>
<evidence type="ECO:0000256" key="5">
    <source>
        <dbReference type="ARBA" id="ARBA00022801"/>
    </source>
</evidence>
<evidence type="ECO:0000256" key="3">
    <source>
        <dbReference type="ARBA" id="ARBA00022670"/>
    </source>
</evidence>
<evidence type="ECO:0000256" key="1">
    <source>
        <dbReference type="ARBA" id="ARBA00001941"/>
    </source>
</evidence>
<accession>A0A926DDL1</accession>
<dbReference type="AlphaFoldDB" id="A0A926DDL1"/>
<evidence type="ECO:0000256" key="7">
    <source>
        <dbReference type="ARBA" id="ARBA00023049"/>
    </source>
</evidence>
<dbReference type="PIRSF" id="PIRSF016599">
    <property type="entry name" value="Xaa-His_dipept"/>
    <property type="match status" value="1"/>
</dbReference>
<evidence type="ECO:0000256" key="12">
    <source>
        <dbReference type="ARBA" id="ARBA00061423"/>
    </source>
</evidence>
<dbReference type="RefSeq" id="WP_249301174.1">
    <property type="nucleotide sequence ID" value="NZ_JACRSP010000004.1"/>
</dbReference>
<dbReference type="InterPro" id="IPR002933">
    <property type="entry name" value="Peptidase_M20"/>
</dbReference>
<keyword evidence="4" id="KW-0479">Metal-binding</keyword>
<evidence type="ECO:0000256" key="9">
    <source>
        <dbReference type="ARBA" id="ARBA00036421"/>
    </source>
</evidence>
<dbReference type="EC" id="3.4.13.18" evidence="10"/>
<comment type="similarity">
    <text evidence="12">Belongs to the peptidase M20C family.</text>
</comment>
<feature type="domain" description="Peptidase M20 dimerisation" evidence="18">
    <location>
        <begin position="199"/>
        <end position="284"/>
    </location>
</feature>
<evidence type="ECO:0000256" key="2">
    <source>
        <dbReference type="ARBA" id="ARBA00001947"/>
    </source>
</evidence>
<comment type="cofactor">
    <cofactor evidence="2">
        <name>Zn(2+)</name>
        <dbReference type="ChEBI" id="CHEBI:29105"/>
    </cofactor>
</comment>
<dbReference type="InterPro" id="IPR011650">
    <property type="entry name" value="Peptidase_M20_dimer"/>
</dbReference>
<dbReference type="SUPFAM" id="SSF53187">
    <property type="entry name" value="Zn-dependent exopeptidases"/>
    <property type="match status" value="1"/>
</dbReference>
<dbReference type="PRINTS" id="PR00934">
    <property type="entry name" value="XHISDIPTASE"/>
</dbReference>
<dbReference type="FunFam" id="3.40.630.10:FF:000015">
    <property type="entry name" value="Aminoacyl-histidine dipeptidase PepD"/>
    <property type="match status" value="1"/>
</dbReference>
<dbReference type="PANTHER" id="PTHR43501">
    <property type="entry name" value="CYTOSOL NON-SPECIFIC DIPEPTIDASE"/>
    <property type="match status" value="1"/>
</dbReference>
<dbReference type="CDD" id="cd03890">
    <property type="entry name" value="M20_pepD"/>
    <property type="match status" value="1"/>
</dbReference>
<dbReference type="Gene3D" id="3.40.630.10">
    <property type="entry name" value="Zn peptidases"/>
    <property type="match status" value="2"/>
</dbReference>
<keyword evidence="8" id="KW-0170">Cobalt</keyword>
<keyword evidence="20" id="KW-1185">Reference proteome</keyword>
<keyword evidence="6" id="KW-0862">Zinc</keyword>
<evidence type="ECO:0000256" key="16">
    <source>
        <dbReference type="ARBA" id="ARBA00077688"/>
    </source>
</evidence>
<dbReference type="NCBIfam" id="TIGR01893">
    <property type="entry name" value="aa-his-dipept"/>
    <property type="match status" value="1"/>
</dbReference>
<dbReference type="GO" id="GO:0046872">
    <property type="term" value="F:metal ion binding"/>
    <property type="evidence" value="ECO:0007669"/>
    <property type="project" value="UniProtKB-KW"/>
</dbReference>
<protein>
    <recommendedName>
        <fullName evidence="13">Cytosol non-specific dipeptidase</fullName>
        <ecNumber evidence="10">3.4.13.18</ecNumber>
    </recommendedName>
    <alternativeName>
        <fullName evidence="16">Aminoacyl-histidine dipeptidase</fullName>
    </alternativeName>
    <alternativeName>
        <fullName evidence="15">Beta-alanyl-histidine dipeptidase</fullName>
    </alternativeName>
    <alternativeName>
        <fullName evidence="14">Carnosinase</fullName>
    </alternativeName>
    <alternativeName>
        <fullName evidence="11">Peptidase D</fullName>
    </alternativeName>
    <alternativeName>
        <fullName evidence="17">Xaa-His dipeptidase</fullName>
    </alternativeName>
</protein>
<evidence type="ECO:0000256" key="13">
    <source>
        <dbReference type="ARBA" id="ARBA00071271"/>
    </source>
</evidence>
<evidence type="ECO:0000313" key="20">
    <source>
        <dbReference type="Proteomes" id="UP000620366"/>
    </source>
</evidence>
<proteinExistence type="inferred from homology"/>
<name>A0A926DDL1_9FIRM</name>
<dbReference type="PANTHER" id="PTHR43501:SF1">
    <property type="entry name" value="CYTOSOL NON-SPECIFIC DIPEPTIDASE"/>
    <property type="match status" value="1"/>
</dbReference>
<evidence type="ECO:0000256" key="17">
    <source>
        <dbReference type="ARBA" id="ARBA00078074"/>
    </source>
</evidence>
<keyword evidence="5" id="KW-0378">Hydrolase</keyword>
<evidence type="ECO:0000313" key="19">
    <source>
        <dbReference type="EMBL" id="MBC8537010.1"/>
    </source>
</evidence>
<evidence type="ECO:0000256" key="11">
    <source>
        <dbReference type="ARBA" id="ARBA00044252"/>
    </source>
</evidence>
<dbReference type="Pfam" id="PF07687">
    <property type="entry name" value="M20_dimer"/>
    <property type="match status" value="1"/>
</dbReference>
<evidence type="ECO:0000256" key="6">
    <source>
        <dbReference type="ARBA" id="ARBA00022833"/>
    </source>
</evidence>
<evidence type="ECO:0000259" key="18">
    <source>
        <dbReference type="Pfam" id="PF07687"/>
    </source>
</evidence>
<keyword evidence="7" id="KW-0482">Metalloprotease</keyword>
<dbReference type="GO" id="GO:0070573">
    <property type="term" value="F:metallodipeptidase activity"/>
    <property type="evidence" value="ECO:0007669"/>
    <property type="project" value="TreeGrafter"/>
</dbReference>
<dbReference type="Pfam" id="PF01546">
    <property type="entry name" value="Peptidase_M20"/>
    <property type="match status" value="1"/>
</dbReference>
<dbReference type="EMBL" id="JACRSP010000004">
    <property type="protein sequence ID" value="MBC8537010.1"/>
    <property type="molecule type" value="Genomic_DNA"/>
</dbReference>
<evidence type="ECO:0000256" key="15">
    <source>
        <dbReference type="ARBA" id="ARBA00076004"/>
    </source>
</evidence>
<keyword evidence="3" id="KW-0645">Protease</keyword>
<evidence type="ECO:0000256" key="8">
    <source>
        <dbReference type="ARBA" id="ARBA00023285"/>
    </source>
</evidence>
<dbReference type="InterPro" id="IPR001160">
    <property type="entry name" value="Peptidase_M20C"/>
</dbReference>
<comment type="catalytic activity">
    <reaction evidence="9">
        <text>Hydrolysis of dipeptides, preferentially hydrophobic dipeptides including prolyl amino acids.</text>
        <dbReference type="EC" id="3.4.13.18"/>
    </reaction>
</comment>
<comment type="caution">
    <text evidence="19">The sequence shown here is derived from an EMBL/GenBank/DDBJ whole genome shotgun (WGS) entry which is preliminary data.</text>
</comment>
<dbReference type="Proteomes" id="UP000620366">
    <property type="component" value="Unassembled WGS sequence"/>
</dbReference>
<evidence type="ECO:0000256" key="10">
    <source>
        <dbReference type="ARBA" id="ARBA00038976"/>
    </source>
</evidence>
<evidence type="ECO:0000256" key="4">
    <source>
        <dbReference type="ARBA" id="ARBA00022723"/>
    </source>
</evidence>
<comment type="cofactor">
    <cofactor evidence="1">
        <name>Co(2+)</name>
        <dbReference type="ChEBI" id="CHEBI:48828"/>
    </cofactor>
</comment>
<organism evidence="19 20">
    <name type="scientific">Feifania hominis</name>
    <dbReference type="NCBI Taxonomy" id="2763660"/>
    <lineage>
        <taxon>Bacteria</taxon>
        <taxon>Bacillati</taxon>
        <taxon>Bacillota</taxon>
        <taxon>Clostridia</taxon>
        <taxon>Eubacteriales</taxon>
        <taxon>Feifaniaceae</taxon>
        <taxon>Feifania</taxon>
    </lineage>
</organism>
<dbReference type="GO" id="GO:0006508">
    <property type="term" value="P:proteolysis"/>
    <property type="evidence" value="ECO:0007669"/>
    <property type="project" value="UniProtKB-KW"/>
</dbReference>
<evidence type="ECO:0000256" key="14">
    <source>
        <dbReference type="ARBA" id="ARBA00075285"/>
    </source>
</evidence>